<dbReference type="RefSeq" id="WP_310170001.1">
    <property type="nucleotide sequence ID" value="NZ_BAABHE010000002.1"/>
</dbReference>
<dbReference type="CDD" id="cd12952">
    <property type="entry name" value="MMP_ACEL2062"/>
    <property type="match status" value="1"/>
</dbReference>
<dbReference type="Proteomes" id="UP001183794">
    <property type="component" value="Unassembled WGS sequence"/>
</dbReference>
<gene>
    <name evidence="1" type="ORF">J2S62_000084</name>
</gene>
<reference evidence="1 2" key="1">
    <citation type="submission" date="2023-07" db="EMBL/GenBank/DDBJ databases">
        <title>Sequencing the genomes of 1000 actinobacteria strains.</title>
        <authorList>
            <person name="Klenk H.-P."/>
        </authorList>
    </citation>
    <scope>NUCLEOTIDE SEQUENCE [LARGE SCALE GENOMIC DNA]</scope>
    <source>
        <strain evidence="1 2">DSM 22966</strain>
    </source>
</reference>
<evidence type="ECO:0000313" key="1">
    <source>
        <dbReference type="EMBL" id="MDR7345827.1"/>
    </source>
</evidence>
<evidence type="ECO:0000313" key="2">
    <source>
        <dbReference type="Proteomes" id="UP001183794"/>
    </source>
</evidence>
<sequence>MDMTMDEFETLVTEVLDSLDDEIVGGLENLVFVVEDRPADGSMDLLGYYEGYDRDARADYGFGQLPDQIVLFREPLLSICDDVQQLRHEVRVTLIHEIAHYYGIDDDALHELGWA</sequence>
<dbReference type="SUPFAM" id="SSF55486">
    <property type="entry name" value="Metalloproteases ('zincins'), catalytic domain"/>
    <property type="match status" value="1"/>
</dbReference>
<accession>A0ABU2AWU5</accession>
<keyword evidence="2" id="KW-1185">Reference proteome</keyword>
<dbReference type="InterPro" id="IPR038555">
    <property type="entry name" value="Zincin_1_sf"/>
</dbReference>
<dbReference type="EMBL" id="JAVDYJ010000001">
    <property type="protein sequence ID" value="MDR7345827.1"/>
    <property type="molecule type" value="Genomic_DNA"/>
</dbReference>
<comment type="caution">
    <text evidence="1">The sequence shown here is derived from an EMBL/GenBank/DDBJ whole genome shotgun (WGS) entry which is preliminary data.</text>
</comment>
<proteinExistence type="predicted"/>
<dbReference type="InterPro" id="IPR010428">
    <property type="entry name" value="Zincin_1"/>
</dbReference>
<organism evidence="1 2">
    <name type="scientific">Enteractinococcus fodinae</name>
    <dbReference type="NCBI Taxonomy" id="684663"/>
    <lineage>
        <taxon>Bacteria</taxon>
        <taxon>Bacillati</taxon>
        <taxon>Actinomycetota</taxon>
        <taxon>Actinomycetes</taxon>
        <taxon>Micrococcales</taxon>
        <taxon>Micrococcaceae</taxon>
    </lineage>
</organism>
<dbReference type="Gene3D" id="3.30.2010.20">
    <property type="match status" value="1"/>
</dbReference>
<protein>
    <submittedName>
        <fullName evidence="1">Zn-dependent protease with MMP-like domain</fullName>
    </submittedName>
</protein>
<name>A0ABU2AWU5_9MICC</name>
<dbReference type="Pfam" id="PF06262">
    <property type="entry name" value="Zincin_1"/>
    <property type="match status" value="1"/>
</dbReference>